<feature type="transmembrane region" description="Helical" evidence="7">
    <location>
        <begin position="233"/>
        <end position="254"/>
    </location>
</feature>
<dbReference type="InterPro" id="IPR001307">
    <property type="entry name" value="Thiosulphate_STrfase_CS"/>
</dbReference>
<dbReference type="NCBIfam" id="NF008557">
    <property type="entry name" value="PRK11493.1"/>
    <property type="match status" value="1"/>
</dbReference>
<evidence type="ECO:0000256" key="1">
    <source>
        <dbReference type="ARBA" id="ARBA00004496"/>
    </source>
</evidence>
<evidence type="ECO:0000256" key="3">
    <source>
        <dbReference type="ARBA" id="ARBA00022679"/>
    </source>
</evidence>
<dbReference type="Proteomes" id="UP000092377">
    <property type="component" value="Unassembled WGS sequence"/>
</dbReference>
<evidence type="ECO:0000256" key="5">
    <source>
        <dbReference type="ARBA" id="ARBA00051793"/>
    </source>
</evidence>
<comment type="catalytic activity">
    <reaction evidence="5">
        <text>2-oxo-3-sulfanylpropanoate + [thioredoxin]-dithiol = [thioredoxin]-disulfide + hydrogen sulfide + pyruvate + H(+)</text>
        <dbReference type="Rhea" id="RHEA:21740"/>
        <dbReference type="Rhea" id="RHEA-COMP:10698"/>
        <dbReference type="Rhea" id="RHEA-COMP:10700"/>
        <dbReference type="ChEBI" id="CHEBI:15361"/>
        <dbReference type="ChEBI" id="CHEBI:15378"/>
        <dbReference type="ChEBI" id="CHEBI:29919"/>
        <dbReference type="ChEBI" id="CHEBI:29950"/>
        <dbReference type="ChEBI" id="CHEBI:50058"/>
        <dbReference type="ChEBI" id="CHEBI:57678"/>
        <dbReference type="EC" id="2.8.1.2"/>
    </reaction>
    <physiologicalReaction direction="left-to-right" evidence="5">
        <dbReference type="Rhea" id="RHEA:21741"/>
    </physiologicalReaction>
</comment>
<keyword evidence="7" id="KW-0472">Membrane</keyword>
<keyword evidence="2" id="KW-0963">Cytoplasm</keyword>
<dbReference type="OrthoDB" id="9781034at2"/>
<dbReference type="RefSeq" id="WP_067405394.1">
    <property type="nucleotide sequence ID" value="NZ_LZEY01000056.1"/>
</dbReference>
<dbReference type="CDD" id="cd01449">
    <property type="entry name" value="TST_Repeat_2"/>
    <property type="match status" value="1"/>
</dbReference>
<dbReference type="SMART" id="SM00450">
    <property type="entry name" value="RHOD"/>
    <property type="match status" value="2"/>
</dbReference>
<protein>
    <recommendedName>
        <fullName evidence="6">Sulfurtransferase</fullName>
    </recommendedName>
</protein>
<evidence type="ECO:0000256" key="7">
    <source>
        <dbReference type="SAM" id="Phobius"/>
    </source>
</evidence>
<dbReference type="PROSITE" id="PS50206">
    <property type="entry name" value="RHODANESE_3"/>
    <property type="match status" value="2"/>
</dbReference>
<comment type="subcellular location">
    <subcellularLocation>
        <location evidence="1">Cytoplasm</location>
    </subcellularLocation>
</comment>
<dbReference type="FunFam" id="3.40.250.10:FF:000001">
    <property type="entry name" value="Sulfurtransferase"/>
    <property type="match status" value="1"/>
</dbReference>
<dbReference type="PANTHER" id="PTHR11364">
    <property type="entry name" value="THIOSULFATE SULFERTANSFERASE"/>
    <property type="match status" value="1"/>
</dbReference>
<dbReference type="SUPFAM" id="SSF52821">
    <property type="entry name" value="Rhodanese/Cell cycle control phosphatase"/>
    <property type="match status" value="2"/>
</dbReference>
<dbReference type="InterPro" id="IPR001763">
    <property type="entry name" value="Rhodanese-like_dom"/>
</dbReference>
<keyword evidence="10" id="KW-1185">Reference proteome</keyword>
<dbReference type="Pfam" id="PF00581">
    <property type="entry name" value="Rhodanese"/>
    <property type="match status" value="2"/>
</dbReference>
<dbReference type="InterPro" id="IPR045078">
    <property type="entry name" value="TST/MPST-like"/>
</dbReference>
<proteinExistence type="predicted"/>
<keyword evidence="7" id="KW-1133">Transmembrane helix</keyword>
<reference evidence="10" key="1">
    <citation type="submission" date="2016-06" db="EMBL/GenBank/DDBJ databases">
        <authorList>
            <person name="Butler K."/>
        </authorList>
    </citation>
    <scope>NUCLEOTIDE SEQUENCE [LARGE SCALE GENOMIC DNA]</scope>
    <source>
        <strain evidence="10">GCSL-Mp20</strain>
    </source>
</reference>
<dbReference type="GO" id="GO:0004792">
    <property type="term" value="F:thiosulfate-cyanide sulfurtransferase activity"/>
    <property type="evidence" value="ECO:0007669"/>
    <property type="project" value="InterPro"/>
</dbReference>
<comment type="caution">
    <text evidence="9">The sequence shown here is derived from an EMBL/GenBank/DDBJ whole genome shotgun (WGS) entry which is preliminary data.</text>
</comment>
<evidence type="ECO:0000256" key="4">
    <source>
        <dbReference type="ARBA" id="ARBA00022737"/>
    </source>
</evidence>
<dbReference type="GO" id="GO:0005829">
    <property type="term" value="C:cytosol"/>
    <property type="evidence" value="ECO:0007669"/>
    <property type="project" value="TreeGrafter"/>
</dbReference>
<dbReference type="FunFam" id="3.40.250.10:FF:000015">
    <property type="entry name" value="Sulfurtransferase"/>
    <property type="match status" value="1"/>
</dbReference>
<evidence type="ECO:0000256" key="6">
    <source>
        <dbReference type="RuleBase" id="RU000507"/>
    </source>
</evidence>
<dbReference type="GO" id="GO:0016784">
    <property type="term" value="F:3-mercaptopyruvate sulfurtransferase activity"/>
    <property type="evidence" value="ECO:0007669"/>
    <property type="project" value="UniProtKB-EC"/>
</dbReference>
<keyword evidence="4" id="KW-0677">Repeat</keyword>
<dbReference type="Gene3D" id="3.40.250.10">
    <property type="entry name" value="Rhodanese-like domain"/>
    <property type="match status" value="2"/>
</dbReference>
<dbReference type="PANTHER" id="PTHR11364:SF27">
    <property type="entry name" value="SULFURTRANSFERASE"/>
    <property type="match status" value="1"/>
</dbReference>
<sequence>MYRDYFVTPDWLHTHLHDDNLVVLDVSKAPPAQPADCYQLWLERHIPGAYYFDQDKVADTSSPLPHMLPSPEIFAQAAGNLGIDNDTTVIIYDQGNLFSAPRAWWTLKTFGVRNLRILQGGLSGWINAGYATESGETAHPVPKVFTPEFQRHNAVNKDDVLLAITDPEIQIVDARSADRFQALTPDPRPGVRAGHIPGSCNVPWNTLVENGSYKTPTQIQQLFRDAGVDLSKYLVVSCGSGMTAAVLLLALTLIGHQNVRLYDGSWAEWGGSDTLPIEP</sequence>
<accession>A0A1B8H5A9</accession>
<evidence type="ECO:0000259" key="8">
    <source>
        <dbReference type="PROSITE" id="PS50206"/>
    </source>
</evidence>
<dbReference type="InterPro" id="IPR036873">
    <property type="entry name" value="Rhodanese-like_dom_sf"/>
</dbReference>
<dbReference type="PROSITE" id="PS00683">
    <property type="entry name" value="RHODANESE_2"/>
    <property type="match status" value="1"/>
</dbReference>
<evidence type="ECO:0000313" key="10">
    <source>
        <dbReference type="Proteomes" id="UP000092377"/>
    </source>
</evidence>
<dbReference type="AlphaFoldDB" id="A0A1B8H5A9"/>
<evidence type="ECO:0000256" key="2">
    <source>
        <dbReference type="ARBA" id="ARBA00022490"/>
    </source>
</evidence>
<name>A0A1B8H5A9_9GAMM</name>
<feature type="domain" description="Rhodanese" evidence="8">
    <location>
        <begin position="17"/>
        <end position="134"/>
    </location>
</feature>
<keyword evidence="9" id="KW-0670">Pyruvate</keyword>
<dbReference type="CDD" id="cd01448">
    <property type="entry name" value="TST_Repeat_1"/>
    <property type="match status" value="1"/>
</dbReference>
<keyword evidence="7" id="KW-0812">Transmembrane</keyword>
<dbReference type="EMBL" id="LZEY01000056">
    <property type="protein sequence ID" value="OBU04272.1"/>
    <property type="molecule type" value="Genomic_DNA"/>
</dbReference>
<evidence type="ECO:0000313" key="9">
    <source>
        <dbReference type="EMBL" id="OBU04272.1"/>
    </source>
</evidence>
<feature type="domain" description="Rhodanese" evidence="8">
    <location>
        <begin position="165"/>
        <end position="278"/>
    </location>
</feature>
<keyword evidence="3 6" id="KW-0808">Transferase</keyword>
<organism evidence="9 10">
    <name type="scientific">Morganella psychrotolerans</name>
    <dbReference type="NCBI Taxonomy" id="368603"/>
    <lineage>
        <taxon>Bacteria</taxon>
        <taxon>Pseudomonadati</taxon>
        <taxon>Pseudomonadota</taxon>
        <taxon>Gammaproteobacteria</taxon>
        <taxon>Enterobacterales</taxon>
        <taxon>Morganellaceae</taxon>
        <taxon>Morganella</taxon>
    </lineage>
</organism>
<gene>
    <name evidence="9" type="primary">sseA</name>
    <name evidence="9" type="ORF">AYY18_10065</name>
</gene>